<accession>A0ABP4DIT9</accession>
<evidence type="ECO:0000313" key="2">
    <source>
        <dbReference type="Proteomes" id="UP001501072"/>
    </source>
</evidence>
<gene>
    <name evidence="1" type="ORF">GCM10009564_32530</name>
</gene>
<keyword evidence="2" id="KW-1185">Reference proteome</keyword>
<proteinExistence type="predicted"/>
<reference evidence="2" key="1">
    <citation type="journal article" date="2019" name="Int. J. Syst. Evol. Microbiol.">
        <title>The Global Catalogue of Microorganisms (GCM) 10K type strain sequencing project: providing services to taxonomists for standard genome sequencing and annotation.</title>
        <authorList>
            <consortium name="The Broad Institute Genomics Platform"/>
            <consortium name="The Broad Institute Genome Sequencing Center for Infectious Disease"/>
            <person name="Wu L."/>
            <person name="Ma J."/>
        </authorList>
    </citation>
    <scope>NUCLEOTIDE SEQUENCE [LARGE SCALE GENOMIC DNA]</scope>
    <source>
        <strain evidence="2">JCM 11269</strain>
    </source>
</reference>
<comment type="caution">
    <text evidence="1">The sequence shown here is derived from an EMBL/GenBank/DDBJ whole genome shotgun (WGS) entry which is preliminary data.</text>
</comment>
<name>A0ABP4DIT9_9ACTN</name>
<evidence type="ECO:0000313" key="1">
    <source>
        <dbReference type="EMBL" id="GAA1011487.1"/>
    </source>
</evidence>
<dbReference type="RefSeq" id="WP_346073306.1">
    <property type="nucleotide sequence ID" value="NZ_BAAAHU010000032.1"/>
</dbReference>
<sequence>MDDIALFFSDLTTPDRADRAREAWEAYRRVHGGELQDLIADLAHLADVDEVPGGGAYALRRGAAHYVAELPTAWLSTTRRFTGAYLAQTRPAGGAWITVGDGDNLRAVAERLVGDMQRVGFRMADMPGHIEGLTAGYVLASEEGYEFRVIANPECRA</sequence>
<dbReference type="Proteomes" id="UP001501072">
    <property type="component" value="Unassembled WGS sequence"/>
</dbReference>
<protein>
    <submittedName>
        <fullName evidence="1">Uncharacterized protein</fullName>
    </submittedName>
</protein>
<dbReference type="EMBL" id="BAAAHU010000032">
    <property type="protein sequence ID" value="GAA1011487.1"/>
    <property type="molecule type" value="Genomic_DNA"/>
</dbReference>
<organism evidence="1 2">
    <name type="scientific">Streptomyces thermogriseus</name>
    <dbReference type="NCBI Taxonomy" id="75292"/>
    <lineage>
        <taxon>Bacteria</taxon>
        <taxon>Bacillati</taxon>
        <taxon>Actinomycetota</taxon>
        <taxon>Actinomycetes</taxon>
        <taxon>Kitasatosporales</taxon>
        <taxon>Streptomycetaceae</taxon>
        <taxon>Streptomyces</taxon>
    </lineage>
</organism>